<dbReference type="Pfam" id="PF08220">
    <property type="entry name" value="HTH_DeoR"/>
    <property type="match status" value="1"/>
</dbReference>
<evidence type="ECO:0000313" key="5">
    <source>
        <dbReference type="EMBL" id="ROR80333.1"/>
    </source>
</evidence>
<dbReference type="SMART" id="SM00420">
    <property type="entry name" value="HTH_DEOR"/>
    <property type="match status" value="1"/>
</dbReference>
<keyword evidence="3" id="KW-0804">Transcription</keyword>
<keyword evidence="2" id="KW-0238">DNA-binding</keyword>
<dbReference type="AlphaFoldDB" id="A0A3N2BYP8"/>
<organism evidence="5 6">
    <name type="scientific">Plantibacter flavus</name>
    <dbReference type="NCBI Taxonomy" id="150123"/>
    <lineage>
        <taxon>Bacteria</taxon>
        <taxon>Bacillati</taxon>
        <taxon>Actinomycetota</taxon>
        <taxon>Actinomycetes</taxon>
        <taxon>Micrococcales</taxon>
        <taxon>Microbacteriaceae</taxon>
        <taxon>Plantibacter</taxon>
    </lineage>
</organism>
<dbReference type="InterPro" id="IPR014036">
    <property type="entry name" value="DeoR-like_C"/>
</dbReference>
<dbReference type="InterPro" id="IPR018356">
    <property type="entry name" value="Tscrpt_reg_HTH_DeoR_CS"/>
</dbReference>
<dbReference type="InterPro" id="IPR036390">
    <property type="entry name" value="WH_DNA-bd_sf"/>
</dbReference>
<gene>
    <name evidence="5" type="ORF">EDD42_0372</name>
</gene>
<dbReference type="Proteomes" id="UP000266915">
    <property type="component" value="Unassembled WGS sequence"/>
</dbReference>
<proteinExistence type="predicted"/>
<dbReference type="PROSITE" id="PS00894">
    <property type="entry name" value="HTH_DEOR_1"/>
    <property type="match status" value="1"/>
</dbReference>
<protein>
    <submittedName>
        <fullName evidence="5">DeoR family transcriptional regulator</fullName>
    </submittedName>
</protein>
<keyword evidence="6" id="KW-1185">Reference proteome</keyword>
<dbReference type="Gene3D" id="1.10.10.10">
    <property type="entry name" value="Winged helix-like DNA-binding domain superfamily/Winged helix DNA-binding domain"/>
    <property type="match status" value="1"/>
</dbReference>
<evidence type="ECO:0000256" key="2">
    <source>
        <dbReference type="ARBA" id="ARBA00023125"/>
    </source>
</evidence>
<dbReference type="RefSeq" id="WP_085512220.1">
    <property type="nucleotide sequence ID" value="NZ_FXAP01000003.1"/>
</dbReference>
<evidence type="ECO:0000256" key="3">
    <source>
        <dbReference type="ARBA" id="ARBA00023163"/>
    </source>
</evidence>
<dbReference type="Pfam" id="PF00455">
    <property type="entry name" value="DeoRC"/>
    <property type="match status" value="1"/>
</dbReference>
<dbReference type="GO" id="GO:0003700">
    <property type="term" value="F:DNA-binding transcription factor activity"/>
    <property type="evidence" value="ECO:0007669"/>
    <property type="project" value="InterPro"/>
</dbReference>
<evidence type="ECO:0000313" key="6">
    <source>
        <dbReference type="Proteomes" id="UP000266915"/>
    </source>
</evidence>
<comment type="caution">
    <text evidence="5">The sequence shown here is derived from an EMBL/GenBank/DDBJ whole genome shotgun (WGS) entry which is preliminary data.</text>
</comment>
<name>A0A3N2BYP8_9MICO</name>
<dbReference type="SMART" id="SM01134">
    <property type="entry name" value="DeoRC"/>
    <property type="match status" value="1"/>
</dbReference>
<dbReference type="EMBL" id="RKHL01000001">
    <property type="protein sequence ID" value="ROR80333.1"/>
    <property type="molecule type" value="Genomic_DNA"/>
</dbReference>
<dbReference type="SUPFAM" id="SSF100950">
    <property type="entry name" value="NagB/RpiA/CoA transferase-like"/>
    <property type="match status" value="1"/>
</dbReference>
<dbReference type="InterPro" id="IPR037171">
    <property type="entry name" value="NagB/RpiA_transferase-like"/>
</dbReference>
<sequence length="260" mass="26749">MQMEVRHREILDELRRSGRVQVDELAKQLSTSSMTVRRDLEHLAAVGALRRVRGGAVGTALHGEGLPFSVRAVDDEGLKARLAAAAVAYIDDGEAVVVDSGTTGAAAAAELAHRRVTAMPLSVQGIAALSSSQTVSLVLSGGTVRGAEGTIVGPIAERTIASLRFDTAILTCCAADPTAGVTAFDLGDAAIKQAIVASAARVILIAEGSKFSLRSMAIVCALEDVDVLVTDASAPPAVLDRLRAAGVEVSVVEGTDRPTS</sequence>
<dbReference type="GO" id="GO:0003677">
    <property type="term" value="F:DNA binding"/>
    <property type="evidence" value="ECO:0007669"/>
    <property type="project" value="UniProtKB-KW"/>
</dbReference>
<evidence type="ECO:0000256" key="1">
    <source>
        <dbReference type="ARBA" id="ARBA00023015"/>
    </source>
</evidence>
<dbReference type="InterPro" id="IPR001034">
    <property type="entry name" value="DeoR_HTH"/>
</dbReference>
<accession>A0A3N2BYP8</accession>
<evidence type="ECO:0000259" key="4">
    <source>
        <dbReference type="PROSITE" id="PS51000"/>
    </source>
</evidence>
<dbReference type="InterPro" id="IPR036388">
    <property type="entry name" value="WH-like_DNA-bd_sf"/>
</dbReference>
<dbReference type="SUPFAM" id="SSF46785">
    <property type="entry name" value="Winged helix' DNA-binding domain"/>
    <property type="match status" value="1"/>
</dbReference>
<dbReference type="PROSITE" id="PS51000">
    <property type="entry name" value="HTH_DEOR_2"/>
    <property type="match status" value="1"/>
</dbReference>
<feature type="domain" description="HTH deoR-type" evidence="4">
    <location>
        <begin position="3"/>
        <end position="58"/>
    </location>
</feature>
<dbReference type="PANTHER" id="PTHR30363:SF44">
    <property type="entry name" value="AGA OPERON TRANSCRIPTIONAL REPRESSOR-RELATED"/>
    <property type="match status" value="1"/>
</dbReference>
<reference evidence="5 6" key="1">
    <citation type="submission" date="2018-11" db="EMBL/GenBank/DDBJ databases">
        <title>Sequencing the genomes of 1000 actinobacteria strains.</title>
        <authorList>
            <person name="Klenk H.-P."/>
        </authorList>
    </citation>
    <scope>NUCLEOTIDE SEQUENCE [LARGE SCALE GENOMIC DNA]</scope>
    <source>
        <strain evidence="5 6">DSM 14012</strain>
    </source>
</reference>
<dbReference type="PANTHER" id="PTHR30363">
    <property type="entry name" value="HTH-TYPE TRANSCRIPTIONAL REGULATOR SRLR-RELATED"/>
    <property type="match status" value="1"/>
</dbReference>
<dbReference type="PRINTS" id="PR00037">
    <property type="entry name" value="HTHLACR"/>
</dbReference>
<dbReference type="InterPro" id="IPR050313">
    <property type="entry name" value="Carb_Metab_HTH_regulators"/>
</dbReference>
<dbReference type="Gene3D" id="3.40.50.1360">
    <property type="match status" value="1"/>
</dbReference>
<keyword evidence="1" id="KW-0805">Transcription regulation</keyword>